<evidence type="ECO:0000256" key="7">
    <source>
        <dbReference type="ARBA" id="ARBA00048816"/>
    </source>
</evidence>
<evidence type="ECO:0000259" key="9">
    <source>
        <dbReference type="SMART" id="SM01097"/>
    </source>
</evidence>
<dbReference type="SMART" id="SM01097">
    <property type="entry name" value="CPSase_sm_chain"/>
    <property type="match status" value="1"/>
</dbReference>
<dbReference type="InterPro" id="IPR036480">
    <property type="entry name" value="CarbP_synth_ssu_N_sf"/>
</dbReference>
<comment type="catalytic activity">
    <reaction evidence="8">
        <text>L-glutamine + H2O = L-glutamate + NH4(+)</text>
        <dbReference type="Rhea" id="RHEA:15889"/>
        <dbReference type="ChEBI" id="CHEBI:15377"/>
        <dbReference type="ChEBI" id="CHEBI:28938"/>
        <dbReference type="ChEBI" id="CHEBI:29985"/>
        <dbReference type="ChEBI" id="CHEBI:58359"/>
    </reaction>
</comment>
<evidence type="ECO:0000313" key="11">
    <source>
        <dbReference type="Proteomes" id="UP001597541"/>
    </source>
</evidence>
<dbReference type="HAMAP" id="MF_01209">
    <property type="entry name" value="CPSase_S_chain"/>
    <property type="match status" value="1"/>
</dbReference>
<keyword evidence="8" id="KW-0055">Arginine biosynthesis</keyword>
<feature type="active site" evidence="8">
    <location>
        <position position="348"/>
    </location>
</feature>
<evidence type="ECO:0000313" key="10">
    <source>
        <dbReference type="EMBL" id="MFD2612835.1"/>
    </source>
</evidence>
<organism evidence="10 11">
    <name type="scientific">Paenibacillus gansuensis</name>
    <dbReference type="NCBI Taxonomy" id="306542"/>
    <lineage>
        <taxon>Bacteria</taxon>
        <taxon>Bacillati</taxon>
        <taxon>Bacillota</taxon>
        <taxon>Bacilli</taxon>
        <taxon>Bacillales</taxon>
        <taxon>Paenibacillaceae</taxon>
        <taxon>Paenibacillus</taxon>
    </lineage>
</organism>
<keyword evidence="3 8" id="KW-0436">Ligase</keyword>
<evidence type="ECO:0000256" key="6">
    <source>
        <dbReference type="ARBA" id="ARBA00022962"/>
    </source>
</evidence>
<dbReference type="Pfam" id="PF00117">
    <property type="entry name" value="GATase"/>
    <property type="match status" value="1"/>
</dbReference>
<dbReference type="InterPro" id="IPR017926">
    <property type="entry name" value="GATASE"/>
</dbReference>
<dbReference type="NCBIfam" id="NF009475">
    <property type="entry name" value="PRK12838.1"/>
    <property type="match status" value="1"/>
</dbReference>
<accession>A0ABW5PD13</accession>
<evidence type="ECO:0000256" key="2">
    <source>
        <dbReference type="ARBA" id="ARBA00007800"/>
    </source>
</evidence>
<evidence type="ECO:0000256" key="4">
    <source>
        <dbReference type="ARBA" id="ARBA00022741"/>
    </source>
</evidence>
<feature type="binding site" evidence="8">
    <location>
        <position position="262"/>
    </location>
    <ligand>
        <name>L-glutamine</name>
        <dbReference type="ChEBI" id="CHEBI:58359"/>
    </ligand>
</feature>
<dbReference type="PRINTS" id="PR00097">
    <property type="entry name" value="ANTSNTHASEII"/>
</dbReference>
<comment type="caution">
    <text evidence="10">The sequence shown here is derived from an EMBL/GenBank/DDBJ whole genome shotgun (WGS) entry which is preliminary data.</text>
</comment>
<dbReference type="PRINTS" id="PR00099">
    <property type="entry name" value="CPSGATASE"/>
</dbReference>
<dbReference type="EC" id="6.3.5.5" evidence="8"/>
<protein>
    <recommendedName>
        <fullName evidence="8">Carbamoyl phosphate synthase small chain</fullName>
        <ecNumber evidence="8">6.3.5.5</ecNumber>
    </recommendedName>
    <alternativeName>
        <fullName evidence="8">Carbamoyl phosphate synthetase glutamine chain</fullName>
    </alternativeName>
</protein>
<keyword evidence="5 8" id="KW-0067">ATP-binding</keyword>
<evidence type="ECO:0000256" key="5">
    <source>
        <dbReference type="ARBA" id="ARBA00022840"/>
    </source>
</evidence>
<dbReference type="SUPFAM" id="SSF52317">
    <property type="entry name" value="Class I glutamine amidotransferase-like"/>
    <property type="match status" value="1"/>
</dbReference>
<dbReference type="Pfam" id="PF00988">
    <property type="entry name" value="CPSase_sm_chain"/>
    <property type="match status" value="1"/>
</dbReference>
<dbReference type="PANTHER" id="PTHR43418">
    <property type="entry name" value="MULTIFUNCTIONAL TRYPTOPHAN BIOSYNTHESIS PROTEIN-RELATED"/>
    <property type="match status" value="1"/>
</dbReference>
<comment type="pathway">
    <text evidence="1 8">Amino-acid biosynthesis; L-arginine biosynthesis; carbamoyl phosphate from bicarbonate: step 1/1.</text>
</comment>
<feature type="binding site" evidence="8">
    <location>
        <position position="265"/>
    </location>
    <ligand>
        <name>L-glutamine</name>
        <dbReference type="ChEBI" id="CHEBI:58359"/>
    </ligand>
</feature>
<keyword evidence="6 8" id="KW-0315">Glutamine amidotransferase</keyword>
<dbReference type="RefSeq" id="WP_377602652.1">
    <property type="nucleotide sequence ID" value="NZ_JBHUME010000007.1"/>
</dbReference>
<dbReference type="Gene3D" id="3.50.30.20">
    <property type="entry name" value="Carbamoyl-phosphate synthase small subunit, N-terminal domain"/>
    <property type="match status" value="1"/>
</dbReference>
<dbReference type="GO" id="GO:0004088">
    <property type="term" value="F:carbamoyl-phosphate synthase (glutamine-hydrolyzing) activity"/>
    <property type="evidence" value="ECO:0007669"/>
    <property type="project" value="UniProtKB-EC"/>
</dbReference>
<name>A0ABW5PD13_9BACL</name>
<dbReference type="PANTHER" id="PTHR43418:SF7">
    <property type="entry name" value="CARBAMOYL-PHOSPHATE SYNTHASE SMALL CHAIN"/>
    <property type="match status" value="1"/>
</dbReference>
<dbReference type="Proteomes" id="UP001597541">
    <property type="component" value="Unassembled WGS sequence"/>
</dbReference>
<dbReference type="Gene3D" id="3.40.50.880">
    <property type="match status" value="1"/>
</dbReference>
<sequence length="404" mass="44135">MNITKLNNEAGVTRMKQARLVLEDGTMFTGTSFGSEGASVGEVVFNTGITGYQEVLSDPSYCGQIVTMTFPLIGNYGITRDDFESIRPFVHGFVVREHEEVPSNWRAQLSVSELLKEYGIIGISGIDTRMLTRIIRNHGAMKGILTTGSQSQAELLEMMAASKLMTDQVSRVSTRNVIHVPGDRERVVLVDFGSKSGILRELTKRGCDVVVVPHDTTADEIRKLNPDGIQLSNGPGDPKDVLHAANMIKELLGEVPIFGICLGHQLFALACGADTEKLKFGHRGGNHPVKDLASGRCYITSQNHGYTVNEASIGSTELEVTHINNNDKTIEGLKHKKYPAFSVQYHPEAAPGPFDSSYLFDQFVDMIREHKLNNPLPPRQAQIAARAAAAAKAAPKGEFAYAQK</sequence>
<comment type="catalytic activity">
    <reaction evidence="7 8">
        <text>hydrogencarbonate + L-glutamine + 2 ATP + H2O = carbamoyl phosphate + L-glutamate + 2 ADP + phosphate + 2 H(+)</text>
        <dbReference type="Rhea" id="RHEA:18633"/>
        <dbReference type="ChEBI" id="CHEBI:15377"/>
        <dbReference type="ChEBI" id="CHEBI:15378"/>
        <dbReference type="ChEBI" id="CHEBI:17544"/>
        <dbReference type="ChEBI" id="CHEBI:29985"/>
        <dbReference type="ChEBI" id="CHEBI:30616"/>
        <dbReference type="ChEBI" id="CHEBI:43474"/>
        <dbReference type="ChEBI" id="CHEBI:58228"/>
        <dbReference type="ChEBI" id="CHEBI:58359"/>
        <dbReference type="ChEBI" id="CHEBI:456216"/>
        <dbReference type="EC" id="6.3.5.5"/>
    </reaction>
</comment>
<feature type="region of interest" description="CPSase" evidence="8">
    <location>
        <begin position="1"/>
        <end position="185"/>
    </location>
</feature>
<dbReference type="PRINTS" id="PR00096">
    <property type="entry name" value="GATASE"/>
</dbReference>
<dbReference type="InterPro" id="IPR006274">
    <property type="entry name" value="CarbamoylP_synth_ssu"/>
</dbReference>
<dbReference type="EMBL" id="JBHUME010000007">
    <property type="protein sequence ID" value="MFD2612835.1"/>
    <property type="molecule type" value="Genomic_DNA"/>
</dbReference>
<dbReference type="InterPro" id="IPR029062">
    <property type="entry name" value="Class_I_gatase-like"/>
</dbReference>
<dbReference type="PROSITE" id="PS51273">
    <property type="entry name" value="GATASE_TYPE_1"/>
    <property type="match status" value="1"/>
</dbReference>
<evidence type="ECO:0000256" key="3">
    <source>
        <dbReference type="ARBA" id="ARBA00022598"/>
    </source>
</evidence>
<feature type="domain" description="Carbamoyl-phosphate synthase small subunit N-terminal" evidence="9">
    <location>
        <begin position="16"/>
        <end position="146"/>
    </location>
</feature>
<dbReference type="InterPro" id="IPR035686">
    <property type="entry name" value="CPSase_GATase1"/>
</dbReference>
<dbReference type="InterPro" id="IPR050472">
    <property type="entry name" value="Anth_synth/Amidotransfase"/>
</dbReference>
<dbReference type="CDD" id="cd01744">
    <property type="entry name" value="GATase1_CPSase"/>
    <property type="match status" value="1"/>
</dbReference>
<feature type="active site" evidence="8">
    <location>
        <position position="346"/>
    </location>
</feature>
<feature type="binding site" evidence="8">
    <location>
        <position position="303"/>
    </location>
    <ligand>
        <name>L-glutamine</name>
        <dbReference type="ChEBI" id="CHEBI:58359"/>
    </ligand>
</feature>
<evidence type="ECO:0000256" key="8">
    <source>
        <dbReference type="HAMAP-Rule" id="MF_01209"/>
    </source>
</evidence>
<comment type="pathway">
    <text evidence="8">Pyrimidine metabolism; UMP biosynthesis via de novo pathway; (S)-dihydroorotate from bicarbonate: step 1/3.</text>
</comment>
<gene>
    <name evidence="8 10" type="primary">carA</name>
    <name evidence="10" type="ORF">ACFSUF_10415</name>
</gene>
<dbReference type="SUPFAM" id="SSF52021">
    <property type="entry name" value="Carbamoyl phosphate synthetase, small subunit N-terminal domain"/>
    <property type="match status" value="1"/>
</dbReference>
<evidence type="ECO:0000256" key="1">
    <source>
        <dbReference type="ARBA" id="ARBA00005077"/>
    </source>
</evidence>
<keyword evidence="11" id="KW-1185">Reference proteome</keyword>
<keyword evidence="4 8" id="KW-0547">Nucleotide-binding</keyword>
<feature type="active site" description="Nucleophile" evidence="8">
    <location>
        <position position="261"/>
    </location>
</feature>
<comment type="subunit">
    <text evidence="8">Composed of two chains; the small (or glutamine) chain promotes the hydrolysis of glutamine to ammonia, which is used by the large (or ammonia) chain to synthesize carbamoyl phosphate. Tetramer of heterodimers (alpha,beta)4.</text>
</comment>
<feature type="binding site" evidence="8">
    <location>
        <position position="60"/>
    </location>
    <ligand>
        <name>L-glutamine</name>
        <dbReference type="ChEBI" id="CHEBI:58359"/>
    </ligand>
</feature>
<comment type="similarity">
    <text evidence="2 8">Belongs to the CarA family.</text>
</comment>
<feature type="binding site" evidence="8">
    <location>
        <position position="306"/>
    </location>
    <ligand>
        <name>L-glutamine</name>
        <dbReference type="ChEBI" id="CHEBI:58359"/>
    </ligand>
</feature>
<keyword evidence="8" id="KW-0665">Pyrimidine biosynthesis</keyword>
<comment type="function">
    <text evidence="8">Small subunit of the glutamine-dependent carbamoyl phosphate synthetase (CPSase). CPSase catalyzes the formation of carbamoyl phosphate from the ammonia moiety of glutamine, carbonate, and phosphate donated by ATP, constituting the first step of 2 biosynthetic pathways, one leading to arginine and/or urea and the other to pyrimidine nucleotides. The small subunit (glutamine amidotransferase) binds and cleaves glutamine to supply the large subunit with the substrate ammonia.</text>
</comment>
<reference evidence="11" key="1">
    <citation type="journal article" date="2019" name="Int. J. Syst. Evol. Microbiol.">
        <title>The Global Catalogue of Microorganisms (GCM) 10K type strain sequencing project: providing services to taxonomists for standard genome sequencing and annotation.</title>
        <authorList>
            <consortium name="The Broad Institute Genomics Platform"/>
            <consortium name="The Broad Institute Genome Sequencing Center for Infectious Disease"/>
            <person name="Wu L."/>
            <person name="Ma J."/>
        </authorList>
    </citation>
    <scope>NUCLEOTIDE SEQUENCE [LARGE SCALE GENOMIC DNA]</scope>
    <source>
        <strain evidence="11">KCTC 3950</strain>
    </source>
</reference>
<feature type="binding site" evidence="8">
    <location>
        <position position="234"/>
    </location>
    <ligand>
        <name>L-glutamine</name>
        <dbReference type="ChEBI" id="CHEBI:58359"/>
    </ligand>
</feature>
<feature type="binding site" evidence="8">
    <location>
        <position position="305"/>
    </location>
    <ligand>
        <name>L-glutamine</name>
        <dbReference type="ChEBI" id="CHEBI:58359"/>
    </ligand>
</feature>
<feature type="binding site" evidence="8">
    <location>
        <position position="236"/>
    </location>
    <ligand>
        <name>L-glutamine</name>
        <dbReference type="ChEBI" id="CHEBI:58359"/>
    </ligand>
</feature>
<proteinExistence type="inferred from homology"/>
<dbReference type="InterPro" id="IPR002474">
    <property type="entry name" value="CarbamoylP_synth_ssu_N"/>
</dbReference>
<keyword evidence="8" id="KW-0028">Amino-acid biosynthesis</keyword>
<dbReference type="NCBIfam" id="TIGR01368">
    <property type="entry name" value="CPSaseIIsmall"/>
    <property type="match status" value="1"/>
</dbReference>